<accession>A0A928V088</accession>
<dbReference type="SUPFAM" id="SSF50956">
    <property type="entry name" value="Thermostable phytase (3-phytase)"/>
    <property type="match status" value="1"/>
</dbReference>
<dbReference type="PROSITE" id="PS51662">
    <property type="entry name" value="BP_PHYTASE"/>
    <property type="match status" value="1"/>
</dbReference>
<name>A0A928V088_9SPHI</name>
<feature type="domain" description="BPP" evidence="1">
    <location>
        <begin position="23"/>
        <end position="355"/>
    </location>
</feature>
<dbReference type="GO" id="GO:0016158">
    <property type="term" value="F:inositol hexakisphosphate 3-phosphatase activity"/>
    <property type="evidence" value="ECO:0007669"/>
    <property type="project" value="InterPro"/>
</dbReference>
<comment type="caution">
    <text evidence="2">The sequence shown here is derived from an EMBL/GenBank/DDBJ whole genome shotgun (WGS) entry which is preliminary data.</text>
</comment>
<gene>
    <name evidence="2" type="ORF">C4F49_13560</name>
</gene>
<dbReference type="InterPro" id="IPR011042">
    <property type="entry name" value="6-blade_b-propeller_TolB-like"/>
</dbReference>
<organism evidence="2 3">
    <name type="scientific">Sphingobacterium hungaricum</name>
    <dbReference type="NCBI Taxonomy" id="2082723"/>
    <lineage>
        <taxon>Bacteria</taxon>
        <taxon>Pseudomonadati</taxon>
        <taxon>Bacteroidota</taxon>
        <taxon>Sphingobacteriia</taxon>
        <taxon>Sphingobacteriales</taxon>
        <taxon>Sphingobacteriaceae</taxon>
        <taxon>Sphingobacterium</taxon>
    </lineage>
</organism>
<protein>
    <submittedName>
        <fullName evidence="2">3-phytase</fullName>
    </submittedName>
</protein>
<dbReference type="Gene3D" id="2.120.10.30">
    <property type="entry name" value="TolB, C-terminal domain"/>
    <property type="match status" value="1"/>
</dbReference>
<dbReference type="Pfam" id="PF02333">
    <property type="entry name" value="Phytase"/>
    <property type="match status" value="1"/>
</dbReference>
<reference evidence="2" key="1">
    <citation type="submission" date="2018-02" db="EMBL/GenBank/DDBJ databases">
        <authorList>
            <person name="Vasarhelyi B.M."/>
            <person name="Deshmukh S."/>
            <person name="Balint B."/>
            <person name="Kukolya J."/>
        </authorList>
    </citation>
    <scope>NUCLEOTIDE SEQUENCE</scope>
    <source>
        <strain evidence="2">KB22</strain>
    </source>
</reference>
<evidence type="ECO:0000313" key="2">
    <source>
        <dbReference type="EMBL" id="MBE8714710.1"/>
    </source>
</evidence>
<dbReference type="InterPro" id="IPR003431">
    <property type="entry name" value="B-propeller_Phytase"/>
</dbReference>
<evidence type="ECO:0000259" key="1">
    <source>
        <dbReference type="PROSITE" id="PS51662"/>
    </source>
</evidence>
<keyword evidence="3" id="KW-1185">Reference proteome</keyword>
<evidence type="ECO:0000313" key="3">
    <source>
        <dbReference type="Proteomes" id="UP000616201"/>
    </source>
</evidence>
<dbReference type="Proteomes" id="UP000616201">
    <property type="component" value="Unassembled WGS sequence"/>
</dbReference>
<dbReference type="PROSITE" id="PS51257">
    <property type="entry name" value="PROKAR_LIPOPROTEIN"/>
    <property type="match status" value="1"/>
</dbReference>
<dbReference type="EMBL" id="PRDK01000007">
    <property type="protein sequence ID" value="MBE8714710.1"/>
    <property type="molecule type" value="Genomic_DNA"/>
</dbReference>
<dbReference type="AlphaFoldDB" id="A0A928V088"/>
<proteinExistence type="predicted"/>
<sequence length="357" mass="39266">MNYSLTKNSASVLVAGLIVALGLQGCDSKLAPVAKDALPPTIVTEALPNDTDDPAIWINPNDSTEVLIVGTDKHEKTGGLYVFNLEGKIVNKVTPLDRPNNVDIAYGLLIDGVKTDIAVTTERGTNKIRIYALPSMKEIDNGGIEVFVGETERQPMGISLYTQKDSLGNKIYAIVGRKNGPVDGYLFQYELTGNQGAVEAKLVRQFGKYSQKKEIEAIAVDNELGFVYYSDENVGMRKYYADPAKGNEELAFFGQKDFKSDNEGIAIYKSTDSTGYIFVSNQQDNSVNVYPREGDAENPNSYTLIKRIPISTIECDGMDATSANLGPKFPKGMLVAMSNGMVFHYYDFRELEELIKK</sequence>
<dbReference type="RefSeq" id="WP_196936041.1">
    <property type="nucleotide sequence ID" value="NZ_MU158698.1"/>
</dbReference>